<dbReference type="SUPFAM" id="SSF52172">
    <property type="entry name" value="CheY-like"/>
    <property type="match status" value="1"/>
</dbReference>
<comment type="caution">
    <text evidence="10">The sequence shown here is derived from an EMBL/GenBank/DDBJ whole genome shotgun (WGS) entry which is preliminary data.</text>
</comment>
<dbReference type="CDD" id="cd00383">
    <property type="entry name" value="trans_reg_C"/>
    <property type="match status" value="1"/>
</dbReference>
<keyword evidence="2" id="KW-0902">Two-component regulatory system</keyword>
<feature type="domain" description="Response regulatory" evidence="8">
    <location>
        <begin position="3"/>
        <end position="117"/>
    </location>
</feature>
<keyword evidence="5" id="KW-0804">Transcription</keyword>
<dbReference type="Pfam" id="PF00486">
    <property type="entry name" value="Trans_reg_C"/>
    <property type="match status" value="1"/>
</dbReference>
<dbReference type="PANTHER" id="PTHR48111:SF1">
    <property type="entry name" value="TWO-COMPONENT RESPONSE REGULATOR ORR33"/>
    <property type="match status" value="1"/>
</dbReference>
<gene>
    <name evidence="10" type="ORF">FEZ08_02285</name>
</gene>
<evidence type="ECO:0000259" key="9">
    <source>
        <dbReference type="PROSITE" id="PS51755"/>
    </source>
</evidence>
<evidence type="ECO:0000256" key="2">
    <source>
        <dbReference type="ARBA" id="ARBA00023012"/>
    </source>
</evidence>
<evidence type="ECO:0000256" key="7">
    <source>
        <dbReference type="PROSITE-ProRule" id="PRU01091"/>
    </source>
</evidence>
<dbReference type="GO" id="GO:0006355">
    <property type="term" value="P:regulation of DNA-templated transcription"/>
    <property type="evidence" value="ECO:0007669"/>
    <property type="project" value="InterPro"/>
</dbReference>
<dbReference type="Gene3D" id="3.40.50.2300">
    <property type="match status" value="1"/>
</dbReference>
<dbReference type="SMART" id="SM00862">
    <property type="entry name" value="Trans_reg_C"/>
    <property type="match status" value="1"/>
</dbReference>
<dbReference type="PROSITE" id="PS51755">
    <property type="entry name" value="OMPR_PHOB"/>
    <property type="match status" value="1"/>
</dbReference>
<dbReference type="Pfam" id="PF00072">
    <property type="entry name" value="Response_reg"/>
    <property type="match status" value="1"/>
</dbReference>
<evidence type="ECO:0000256" key="5">
    <source>
        <dbReference type="ARBA" id="ARBA00023163"/>
    </source>
</evidence>
<protein>
    <submittedName>
        <fullName evidence="10">Response regulator transcription factor</fullName>
    </submittedName>
</protein>
<evidence type="ECO:0000259" key="8">
    <source>
        <dbReference type="PROSITE" id="PS50110"/>
    </source>
</evidence>
<dbReference type="InterPro" id="IPR011006">
    <property type="entry name" value="CheY-like_superfamily"/>
</dbReference>
<evidence type="ECO:0000313" key="10">
    <source>
        <dbReference type="EMBL" id="TLG77471.1"/>
    </source>
</evidence>
<dbReference type="AlphaFoldDB" id="A0A5R8QHF4"/>
<keyword evidence="4 7" id="KW-0238">DNA-binding</keyword>
<dbReference type="InterPro" id="IPR036388">
    <property type="entry name" value="WH-like_DNA-bd_sf"/>
</dbReference>
<dbReference type="Proteomes" id="UP000306912">
    <property type="component" value="Unassembled WGS sequence"/>
</dbReference>
<evidence type="ECO:0000256" key="6">
    <source>
        <dbReference type="PROSITE-ProRule" id="PRU00169"/>
    </source>
</evidence>
<dbReference type="GO" id="GO:0005829">
    <property type="term" value="C:cytosol"/>
    <property type="evidence" value="ECO:0007669"/>
    <property type="project" value="TreeGrafter"/>
</dbReference>
<feature type="modified residue" description="4-aspartylphosphate" evidence="6">
    <location>
        <position position="52"/>
    </location>
</feature>
<evidence type="ECO:0000313" key="11">
    <source>
        <dbReference type="Proteomes" id="UP000306912"/>
    </source>
</evidence>
<sequence length="223" mass="25710">MKKILFIEDDLQFQSVIAEVLRFEEYNVDVANNAAEGLQLFKQNVYDLVISDVKMEGVDGITLLSVLQKFDAQVKVILLSASNDEDDEVRGLELNAVDFIKKPVSIRVLLTRIDRALHKSKFYKKDSLLESKGQHIRVDLLARKVTKHDEAVGLTAMEFELLVYLMKNKQKVLSREQIVRKVWQVNELAMDLRNVDTHIKKLRNKLQLTCVHSIRGVGYEWAE</sequence>
<feature type="domain" description="OmpR/PhoB-type" evidence="9">
    <location>
        <begin position="126"/>
        <end position="223"/>
    </location>
</feature>
<evidence type="ECO:0000256" key="4">
    <source>
        <dbReference type="ARBA" id="ARBA00023125"/>
    </source>
</evidence>
<dbReference type="EMBL" id="VBWP01000001">
    <property type="protein sequence ID" value="TLG77471.1"/>
    <property type="molecule type" value="Genomic_DNA"/>
</dbReference>
<feature type="DNA-binding region" description="OmpR/PhoB-type" evidence="7">
    <location>
        <begin position="126"/>
        <end position="223"/>
    </location>
</feature>
<evidence type="ECO:0000256" key="3">
    <source>
        <dbReference type="ARBA" id="ARBA00023015"/>
    </source>
</evidence>
<dbReference type="OrthoDB" id="9779174at2"/>
<dbReference type="GO" id="GO:0032993">
    <property type="term" value="C:protein-DNA complex"/>
    <property type="evidence" value="ECO:0007669"/>
    <property type="project" value="TreeGrafter"/>
</dbReference>
<dbReference type="SMART" id="SM00448">
    <property type="entry name" value="REC"/>
    <property type="match status" value="1"/>
</dbReference>
<organism evidence="10 11">
    <name type="scientific">Culicoidibacter larvae</name>
    <dbReference type="NCBI Taxonomy" id="2579976"/>
    <lineage>
        <taxon>Bacteria</taxon>
        <taxon>Bacillati</taxon>
        <taxon>Bacillota</taxon>
        <taxon>Culicoidibacteria</taxon>
        <taxon>Culicoidibacterales</taxon>
        <taxon>Culicoidibacteraceae</taxon>
        <taxon>Culicoidibacter</taxon>
    </lineage>
</organism>
<dbReference type="InterPro" id="IPR001867">
    <property type="entry name" value="OmpR/PhoB-type_DNA-bd"/>
</dbReference>
<reference evidence="10 11" key="1">
    <citation type="submission" date="2019-05" db="EMBL/GenBank/DDBJ databases">
        <title>Culicoidintestinum kansasii gen. nov., sp. nov. from the gastrointestinal tract of the biting midge, Culicoides sonorensis.</title>
        <authorList>
            <person name="Neupane S."/>
            <person name="Ghosh A."/>
            <person name="Gunther S."/>
            <person name="Martin K."/>
            <person name="Zurek L."/>
        </authorList>
    </citation>
    <scope>NUCLEOTIDE SEQUENCE [LARGE SCALE GENOMIC DNA]</scope>
    <source>
        <strain evidence="10 11">CS-1</strain>
    </source>
</reference>
<dbReference type="PANTHER" id="PTHR48111">
    <property type="entry name" value="REGULATOR OF RPOS"/>
    <property type="match status" value="1"/>
</dbReference>
<keyword evidence="11" id="KW-1185">Reference proteome</keyword>
<accession>A0A5R8QHF4</accession>
<dbReference type="GO" id="GO:0000156">
    <property type="term" value="F:phosphorelay response regulator activity"/>
    <property type="evidence" value="ECO:0007669"/>
    <property type="project" value="TreeGrafter"/>
</dbReference>
<evidence type="ECO:0000256" key="1">
    <source>
        <dbReference type="ARBA" id="ARBA00022553"/>
    </source>
</evidence>
<dbReference type="InParanoid" id="A0A5R8QHF4"/>
<name>A0A5R8QHF4_9FIRM</name>
<dbReference type="Gene3D" id="1.10.10.10">
    <property type="entry name" value="Winged helix-like DNA-binding domain superfamily/Winged helix DNA-binding domain"/>
    <property type="match status" value="1"/>
</dbReference>
<keyword evidence="1 6" id="KW-0597">Phosphoprotein</keyword>
<dbReference type="InterPro" id="IPR039420">
    <property type="entry name" value="WalR-like"/>
</dbReference>
<dbReference type="GO" id="GO:0000976">
    <property type="term" value="F:transcription cis-regulatory region binding"/>
    <property type="evidence" value="ECO:0007669"/>
    <property type="project" value="TreeGrafter"/>
</dbReference>
<dbReference type="CDD" id="cd17574">
    <property type="entry name" value="REC_OmpR"/>
    <property type="match status" value="1"/>
</dbReference>
<dbReference type="InterPro" id="IPR001789">
    <property type="entry name" value="Sig_transdc_resp-reg_receiver"/>
</dbReference>
<dbReference type="PROSITE" id="PS50110">
    <property type="entry name" value="RESPONSE_REGULATORY"/>
    <property type="match status" value="1"/>
</dbReference>
<keyword evidence="3" id="KW-0805">Transcription regulation</keyword>
<proteinExistence type="predicted"/>
<dbReference type="RefSeq" id="WP_138190081.1">
    <property type="nucleotide sequence ID" value="NZ_VBWP01000001.1"/>
</dbReference>